<dbReference type="InterPro" id="IPR013083">
    <property type="entry name" value="Znf_RING/FYVE/PHD"/>
</dbReference>
<dbReference type="PANTHER" id="PTHR10782:SF4">
    <property type="entry name" value="TONALLI, ISOFORM E"/>
    <property type="match status" value="1"/>
</dbReference>
<evidence type="ECO:0000256" key="4">
    <source>
        <dbReference type="PROSITE-ProRule" id="PRU00452"/>
    </source>
</evidence>
<dbReference type="EMBL" id="HG001676">
    <property type="protein sequence ID" value="CDF34185.1"/>
    <property type="molecule type" value="Genomic_DNA"/>
</dbReference>
<dbReference type="Pfam" id="PF02891">
    <property type="entry name" value="zf-MIZ"/>
    <property type="match status" value="1"/>
</dbReference>
<dbReference type="PANTHER" id="PTHR10782">
    <property type="entry name" value="ZINC FINGER MIZ DOMAIN-CONTAINING PROTEIN"/>
    <property type="match status" value="1"/>
</dbReference>
<feature type="compositionally biased region" description="Polar residues" evidence="5">
    <location>
        <begin position="155"/>
        <end position="182"/>
    </location>
</feature>
<dbReference type="CDD" id="cd16650">
    <property type="entry name" value="SP-RING_PIAS-like"/>
    <property type="match status" value="1"/>
</dbReference>
<evidence type="ECO:0000256" key="2">
    <source>
        <dbReference type="ARBA" id="ARBA00022771"/>
    </source>
</evidence>
<dbReference type="GO" id="GO:0016925">
    <property type="term" value="P:protein sumoylation"/>
    <property type="evidence" value="ECO:0007669"/>
    <property type="project" value="TreeGrafter"/>
</dbReference>
<feature type="domain" description="SP-RING-type" evidence="6">
    <location>
        <begin position="460"/>
        <end position="542"/>
    </location>
</feature>
<name>R7Q9M9_CHOCR</name>
<dbReference type="AlphaFoldDB" id="R7Q9M9"/>
<dbReference type="Gene3D" id="3.30.40.10">
    <property type="entry name" value="Zinc/RING finger domain, C3HC4 (zinc finger)"/>
    <property type="match status" value="1"/>
</dbReference>
<feature type="region of interest" description="Disordered" evidence="5">
    <location>
        <begin position="140"/>
        <end position="184"/>
    </location>
</feature>
<dbReference type="InterPro" id="IPR004181">
    <property type="entry name" value="Znf_MIZ"/>
</dbReference>
<evidence type="ECO:0000256" key="5">
    <source>
        <dbReference type="SAM" id="MobiDB-lite"/>
    </source>
</evidence>
<proteinExistence type="predicted"/>
<keyword evidence="1" id="KW-0479">Metal-binding</keyword>
<feature type="region of interest" description="Disordered" evidence="5">
    <location>
        <begin position="559"/>
        <end position="587"/>
    </location>
</feature>
<dbReference type="KEGG" id="ccp:CHC_T00002848001"/>
<accession>R7Q9M9</accession>
<dbReference type="OrthoDB" id="27975at2759"/>
<keyword evidence="3" id="KW-0862">Zinc</keyword>
<keyword evidence="2 4" id="KW-0863">Zinc-finger</keyword>
<evidence type="ECO:0000256" key="1">
    <source>
        <dbReference type="ARBA" id="ARBA00022723"/>
    </source>
</evidence>
<dbReference type="STRING" id="2769.R7Q9M9"/>
<dbReference type="PROSITE" id="PS51044">
    <property type="entry name" value="ZF_SP_RING"/>
    <property type="match status" value="1"/>
</dbReference>
<dbReference type="GO" id="GO:0061665">
    <property type="term" value="F:SUMO ligase activity"/>
    <property type="evidence" value="ECO:0007669"/>
    <property type="project" value="TreeGrafter"/>
</dbReference>
<dbReference type="GeneID" id="17321720"/>
<feature type="compositionally biased region" description="Low complexity" evidence="5">
    <location>
        <begin position="201"/>
        <end position="211"/>
    </location>
</feature>
<dbReference type="GO" id="GO:0000785">
    <property type="term" value="C:chromatin"/>
    <property type="evidence" value="ECO:0007669"/>
    <property type="project" value="TreeGrafter"/>
</dbReference>
<evidence type="ECO:0000259" key="6">
    <source>
        <dbReference type="PROSITE" id="PS51044"/>
    </source>
</evidence>
<reference evidence="8" key="1">
    <citation type="journal article" date="2013" name="Proc. Natl. Acad. Sci. U.S.A.">
        <title>Genome structure and metabolic features in the red seaweed Chondrus crispus shed light on evolution of the Archaeplastida.</title>
        <authorList>
            <person name="Collen J."/>
            <person name="Porcel B."/>
            <person name="Carre W."/>
            <person name="Ball S.G."/>
            <person name="Chaparro C."/>
            <person name="Tonon T."/>
            <person name="Barbeyron T."/>
            <person name="Michel G."/>
            <person name="Noel B."/>
            <person name="Valentin K."/>
            <person name="Elias M."/>
            <person name="Artiguenave F."/>
            <person name="Arun A."/>
            <person name="Aury J.M."/>
            <person name="Barbosa-Neto J.F."/>
            <person name="Bothwell J.H."/>
            <person name="Bouget F.Y."/>
            <person name="Brillet L."/>
            <person name="Cabello-Hurtado F."/>
            <person name="Capella-Gutierrez S."/>
            <person name="Charrier B."/>
            <person name="Cladiere L."/>
            <person name="Cock J.M."/>
            <person name="Coelho S.M."/>
            <person name="Colleoni C."/>
            <person name="Czjzek M."/>
            <person name="Da Silva C."/>
            <person name="Delage L."/>
            <person name="Denoeud F."/>
            <person name="Deschamps P."/>
            <person name="Dittami S.M."/>
            <person name="Gabaldon T."/>
            <person name="Gachon C.M."/>
            <person name="Groisillier A."/>
            <person name="Herve C."/>
            <person name="Jabbari K."/>
            <person name="Katinka M."/>
            <person name="Kloareg B."/>
            <person name="Kowalczyk N."/>
            <person name="Labadie K."/>
            <person name="Leblanc C."/>
            <person name="Lopez P.J."/>
            <person name="McLachlan D.H."/>
            <person name="Meslet-Cladiere L."/>
            <person name="Moustafa A."/>
            <person name="Nehr Z."/>
            <person name="Nyvall Collen P."/>
            <person name="Panaud O."/>
            <person name="Partensky F."/>
            <person name="Poulain J."/>
            <person name="Rensing S.A."/>
            <person name="Rousvoal S."/>
            <person name="Samson G."/>
            <person name="Symeonidi A."/>
            <person name="Weissenbach J."/>
            <person name="Zambounis A."/>
            <person name="Wincker P."/>
            <person name="Boyen C."/>
        </authorList>
    </citation>
    <scope>NUCLEOTIDE SEQUENCE [LARGE SCALE GENOMIC DNA]</scope>
    <source>
        <strain evidence="8">cv. Stackhouse</strain>
    </source>
</reference>
<gene>
    <name evidence="7" type="ORF">CHC_T00002848001</name>
</gene>
<feature type="region of interest" description="Disordered" evidence="5">
    <location>
        <begin position="201"/>
        <end position="223"/>
    </location>
</feature>
<protein>
    <recommendedName>
        <fullName evidence="6">SP-RING-type domain-containing protein</fullName>
    </recommendedName>
</protein>
<dbReference type="GO" id="GO:0008270">
    <property type="term" value="F:zinc ion binding"/>
    <property type="evidence" value="ECO:0007669"/>
    <property type="project" value="UniProtKB-KW"/>
</dbReference>
<dbReference type="Proteomes" id="UP000012073">
    <property type="component" value="Unassembled WGS sequence"/>
</dbReference>
<dbReference type="Gramene" id="CDF34185">
    <property type="protein sequence ID" value="CDF34185"/>
    <property type="gene ID" value="CHC_T00002848001"/>
</dbReference>
<keyword evidence="8" id="KW-1185">Reference proteome</keyword>
<organism evidence="7 8">
    <name type="scientific">Chondrus crispus</name>
    <name type="common">Carrageen Irish moss</name>
    <name type="synonym">Polymorpha crispa</name>
    <dbReference type="NCBI Taxonomy" id="2769"/>
    <lineage>
        <taxon>Eukaryota</taxon>
        <taxon>Rhodophyta</taxon>
        <taxon>Florideophyceae</taxon>
        <taxon>Rhodymeniophycidae</taxon>
        <taxon>Gigartinales</taxon>
        <taxon>Gigartinaceae</taxon>
        <taxon>Chondrus</taxon>
    </lineage>
</organism>
<evidence type="ECO:0000256" key="3">
    <source>
        <dbReference type="ARBA" id="ARBA00022833"/>
    </source>
</evidence>
<evidence type="ECO:0000313" key="8">
    <source>
        <dbReference type="Proteomes" id="UP000012073"/>
    </source>
</evidence>
<dbReference type="RefSeq" id="XP_005714004.1">
    <property type="nucleotide sequence ID" value="XM_005713947.1"/>
</dbReference>
<sequence>MNRFHPPSVPAPGTIGSIAPVVEALSLLPDESPIIAALAQVLSPHAPETRQTSGAARQAILAFRGFQPNTSPNFHALTVLSKVDLEILAWIFTVSKNGRKDDVARRILSSLAAPVRYRTPPPTRRPPALRILGSVMNRTPGSAAVPLHPPIVPRASTSATNSSRGSRSNMPNLSGTRGSGPSSGEVLMQHLQQQLHARQYTSSSVGTSSSSAFGHTVGTAGGARQMRSTASQHRNRLMKNAVLELLQGYDFSAPENPFNKPLNIPLGVAKNFVVFNAMQLSRGTNDPVLMFTTPPPLHPNVKPEILGGDVQIHLRCLKVEVGKQKTEWKQAWPFPASCRVNSHSVVLNQAQRYTNGKLAGLDTATNITPYLRRFKATSSDTNRVALRRQSSNATPASGQYVMFAQEVLVVNRDTMAKTVHMGSEKYWIDYRQTREKNGTLFPSTSKFEMARQGVMQFLTDPDGLTVSSMKVSLRCPLALTRIITPVKGRRCRHVQCFDLMNFLDYSRRSSKFDCPVCNTNTAYPEMLVVSPYIEHALEKYNDCDEVEIFQDGTMVPMERKQSGVASDDEDETETGAPTKNARSNGKAAEIVDLTLDSDDDETAPAEQPGTPPLISRSEIASLMHAALPNATTVSTAGTKDTRNMGRAQDMHDALMRPSGEEHAPDGVADVDEELDFSFRADFAPVSWGDPSVEDDIGHVRLQPSNTPDNWPVDVIAIDSD</sequence>
<evidence type="ECO:0000313" key="7">
    <source>
        <dbReference type="EMBL" id="CDF34185.1"/>
    </source>
</evidence>